<organism evidence="2 3">
    <name type="scientific">Penicillium roqueforti (strain FM164)</name>
    <dbReference type="NCBI Taxonomy" id="1365484"/>
    <lineage>
        <taxon>Eukaryota</taxon>
        <taxon>Fungi</taxon>
        <taxon>Dikarya</taxon>
        <taxon>Ascomycota</taxon>
        <taxon>Pezizomycotina</taxon>
        <taxon>Eurotiomycetes</taxon>
        <taxon>Eurotiomycetidae</taxon>
        <taxon>Eurotiales</taxon>
        <taxon>Aspergillaceae</taxon>
        <taxon>Penicillium</taxon>
    </lineage>
</organism>
<keyword evidence="1" id="KW-1133">Transmembrane helix</keyword>
<keyword evidence="3" id="KW-1185">Reference proteome</keyword>
<accession>W6QB94</accession>
<evidence type="ECO:0000313" key="3">
    <source>
        <dbReference type="Proteomes" id="UP000030686"/>
    </source>
</evidence>
<evidence type="ECO:0000256" key="1">
    <source>
        <dbReference type="SAM" id="Phobius"/>
    </source>
</evidence>
<keyword evidence="1" id="KW-0472">Membrane</keyword>
<protein>
    <submittedName>
        <fullName evidence="2">Genomic scaffold, ProqFM164S03</fullName>
    </submittedName>
</protein>
<dbReference type="OrthoDB" id="420380at2759"/>
<dbReference type="Proteomes" id="UP000030686">
    <property type="component" value="Unassembled WGS sequence"/>
</dbReference>
<name>W6QB94_PENRF</name>
<feature type="transmembrane region" description="Helical" evidence="1">
    <location>
        <begin position="13"/>
        <end position="33"/>
    </location>
</feature>
<reference evidence="2" key="1">
    <citation type="journal article" date="2014" name="Nat. Commun.">
        <title>Multiple recent horizontal transfers of a large genomic region in cheese making fungi.</title>
        <authorList>
            <person name="Cheeseman K."/>
            <person name="Ropars J."/>
            <person name="Renault P."/>
            <person name="Dupont J."/>
            <person name="Gouzy J."/>
            <person name="Branca A."/>
            <person name="Abraham A.L."/>
            <person name="Ceppi M."/>
            <person name="Conseiller E."/>
            <person name="Debuchy R."/>
            <person name="Malagnac F."/>
            <person name="Goarin A."/>
            <person name="Silar P."/>
            <person name="Lacoste S."/>
            <person name="Sallet E."/>
            <person name="Bensimon A."/>
            <person name="Giraud T."/>
            <person name="Brygoo Y."/>
        </authorList>
    </citation>
    <scope>NUCLEOTIDE SEQUENCE [LARGE SCALE GENOMIC DNA]</scope>
    <source>
        <strain evidence="2">FM164</strain>
    </source>
</reference>
<dbReference type="AlphaFoldDB" id="W6QB94"/>
<proteinExistence type="predicted"/>
<keyword evidence="1" id="KW-0812">Transmembrane</keyword>
<evidence type="ECO:0000313" key="2">
    <source>
        <dbReference type="EMBL" id="CDM33963.1"/>
    </source>
</evidence>
<sequence>MGSLPKLSTVLTWALYFVPLYIFILDPVVRGFFPSLVAPPSDSDELFDESSAPGPGINLTDDSFISPEDGVPFRCASAEEYRVHLLSREPLIIYIENFISETEANHILDMR</sequence>
<dbReference type="STRING" id="1365484.W6QB94"/>
<dbReference type="EMBL" id="HG792017">
    <property type="protein sequence ID" value="CDM33963.1"/>
    <property type="molecule type" value="Genomic_DNA"/>
</dbReference>
<gene>
    <name evidence="2" type="ORF">PROQFM164_S03g000687</name>
</gene>